<dbReference type="InterPro" id="IPR012341">
    <property type="entry name" value="6hp_glycosidase-like_sf"/>
</dbReference>
<reference evidence="1" key="1">
    <citation type="submission" date="2023-03" db="EMBL/GenBank/DDBJ databases">
        <title>Andean soil-derived lignocellulolytic bacterial consortium as a source of novel taxa and putative plastic-active enzymes.</title>
        <authorList>
            <person name="Diaz-Garcia L."/>
            <person name="Chuvochina M."/>
            <person name="Feuerriegel G."/>
            <person name="Bunk B."/>
            <person name="Sproer C."/>
            <person name="Streit W.R."/>
            <person name="Rodriguez L.M."/>
            <person name="Overmann J."/>
            <person name="Jimenez D.J."/>
        </authorList>
    </citation>
    <scope>NUCLEOTIDE SEQUENCE</scope>
    <source>
        <strain evidence="1">MAG 2441</strain>
    </source>
</reference>
<dbReference type="AlphaFoldDB" id="A0AA95F068"/>
<dbReference type="PANTHER" id="PTHR31047:SF0">
    <property type="entry name" value="MEIOTICALLY UP-REGULATED GENE 157 PROTEIN"/>
    <property type="match status" value="1"/>
</dbReference>
<name>A0AA95F068_9BACL</name>
<dbReference type="PIRSF" id="PIRSF028846">
    <property type="entry name" value="UCP028846"/>
    <property type="match status" value="1"/>
</dbReference>
<sequence length="439" mass="50495">MEQFRLPKIPMPPLGLPMSVQQVLAEAEQKLAHRPKLQRLFRNCFPNTLETATKLQDDGTTFILTGDIPAMWLRDSVEQIVHYIPLAKEDSELQRIISGLIKRHMACILIDPYANAFNETANDWHWSTTDVTEMGPSVWERKFELDSICFSIRLAYLYWKETNRSDIFNADFKAAMLTILKLWQTEQRHQELSPYRFERHNGIMIDTLRNNGLGMPVNYTGMIWSGFRPSDDACDFHYNIPSNLFAATSLRQLSEIAEFVFRDLALVAELNKLEEEVRHGIELYGTYRHPEFGQIYAYETDGYGNYCLMDDAGTPGLMSITYLNPEEASNPIYQNTRRFALSKSNPFYYEGKAAKGIGSPHTPPDYIWHMALSMQGLTAATPEEKLEMIAMLEATDADTGFMHEGFHADDPTQFTRKWFVWSNSLFAQLVYRAMKDGIL</sequence>
<keyword evidence="2" id="KW-1185">Reference proteome</keyword>
<dbReference type="PANTHER" id="PTHR31047">
    <property type="entry name" value="MEIOTICALLY UP-REGULATED GENE 157 PROTEIN"/>
    <property type="match status" value="1"/>
</dbReference>
<dbReference type="Pfam" id="PF06824">
    <property type="entry name" value="Glyco_hydro_125"/>
    <property type="match status" value="1"/>
</dbReference>
<dbReference type="Proteomes" id="UP001178662">
    <property type="component" value="Chromosome"/>
</dbReference>
<dbReference type="InterPro" id="IPR008313">
    <property type="entry name" value="GH125"/>
</dbReference>
<dbReference type="InterPro" id="IPR008928">
    <property type="entry name" value="6-hairpin_glycosidase_sf"/>
</dbReference>
<dbReference type="EMBL" id="CP119317">
    <property type="protein sequence ID" value="WEK55257.1"/>
    <property type="molecule type" value="Genomic_DNA"/>
</dbReference>
<dbReference type="GO" id="GO:0016787">
    <property type="term" value="F:hydrolase activity"/>
    <property type="evidence" value="ECO:0007669"/>
    <property type="project" value="UniProtKB-KW"/>
</dbReference>
<accession>A0AA95F068</accession>
<proteinExistence type="predicted"/>
<dbReference type="Gene3D" id="1.50.10.10">
    <property type="match status" value="1"/>
</dbReference>
<evidence type="ECO:0000313" key="1">
    <source>
        <dbReference type="EMBL" id="WEK55257.1"/>
    </source>
</evidence>
<dbReference type="SUPFAM" id="SSF48208">
    <property type="entry name" value="Six-hairpin glycosidases"/>
    <property type="match status" value="1"/>
</dbReference>
<dbReference type="GO" id="GO:0005975">
    <property type="term" value="P:carbohydrate metabolic process"/>
    <property type="evidence" value="ECO:0007669"/>
    <property type="project" value="InterPro"/>
</dbReference>
<protein>
    <submittedName>
        <fullName evidence="1">Glycoside hydrolase family 125 protein</fullName>
    </submittedName>
</protein>
<gene>
    <name evidence="1" type="ORF">P0Y55_04115</name>
</gene>
<organism evidence="1 2">
    <name type="scientific">Candidatus Cohnella colombiensis</name>
    <dbReference type="NCBI Taxonomy" id="3121368"/>
    <lineage>
        <taxon>Bacteria</taxon>
        <taxon>Bacillati</taxon>
        <taxon>Bacillota</taxon>
        <taxon>Bacilli</taxon>
        <taxon>Bacillales</taxon>
        <taxon>Paenibacillaceae</taxon>
        <taxon>Cohnella</taxon>
    </lineage>
</organism>
<keyword evidence="1" id="KW-0378">Hydrolase</keyword>
<evidence type="ECO:0000313" key="2">
    <source>
        <dbReference type="Proteomes" id="UP001178662"/>
    </source>
</evidence>
<dbReference type="SMART" id="SM01149">
    <property type="entry name" value="DUF1237"/>
    <property type="match status" value="1"/>
</dbReference>